<dbReference type="RefSeq" id="WP_091693521.1">
    <property type="nucleotide sequence ID" value="NZ_FPBF01000003.1"/>
</dbReference>
<gene>
    <name evidence="2" type="ORF">SAMN04489724_2526</name>
</gene>
<reference evidence="3" key="1">
    <citation type="submission" date="2016-10" db="EMBL/GenBank/DDBJ databases">
        <authorList>
            <person name="Varghese N."/>
            <person name="Submissions S."/>
        </authorList>
    </citation>
    <scope>NUCLEOTIDE SEQUENCE [LARGE SCALE GENOMIC DNA]</scope>
    <source>
        <strain evidence="3">DSM 23445</strain>
    </source>
</reference>
<feature type="transmembrane region" description="Helical" evidence="1">
    <location>
        <begin position="222"/>
        <end position="242"/>
    </location>
</feature>
<protein>
    <recommendedName>
        <fullName evidence="4">DoxX protein</fullName>
    </recommendedName>
</protein>
<feature type="transmembrane region" description="Helical" evidence="1">
    <location>
        <begin position="81"/>
        <end position="99"/>
    </location>
</feature>
<feature type="transmembrane region" description="Helical" evidence="1">
    <location>
        <begin position="15"/>
        <end position="35"/>
    </location>
</feature>
<keyword evidence="1" id="KW-1133">Transmembrane helix</keyword>
<evidence type="ECO:0000313" key="2">
    <source>
        <dbReference type="EMBL" id="SFT88098.1"/>
    </source>
</evidence>
<dbReference type="Proteomes" id="UP000199673">
    <property type="component" value="Unassembled WGS sequence"/>
</dbReference>
<feature type="transmembrane region" description="Helical" evidence="1">
    <location>
        <begin position="167"/>
        <end position="185"/>
    </location>
</feature>
<evidence type="ECO:0000256" key="1">
    <source>
        <dbReference type="SAM" id="Phobius"/>
    </source>
</evidence>
<feature type="transmembrane region" description="Helical" evidence="1">
    <location>
        <begin position="263"/>
        <end position="285"/>
    </location>
</feature>
<evidence type="ECO:0008006" key="4">
    <source>
        <dbReference type="Google" id="ProtNLM"/>
    </source>
</evidence>
<proteinExistence type="predicted"/>
<keyword evidence="3" id="KW-1185">Reference proteome</keyword>
<dbReference type="EMBL" id="FPBF01000003">
    <property type="protein sequence ID" value="SFT88098.1"/>
    <property type="molecule type" value="Genomic_DNA"/>
</dbReference>
<dbReference type="OrthoDB" id="102112at2"/>
<dbReference type="STRING" id="305507.SAMN04489724_2526"/>
<accession>A0A1I7BLP7</accession>
<name>A0A1I7BLP7_9BACT</name>
<evidence type="ECO:0000313" key="3">
    <source>
        <dbReference type="Proteomes" id="UP000199673"/>
    </source>
</evidence>
<organism evidence="2 3">
    <name type="scientific">Algoriphagus locisalis</name>
    <dbReference type="NCBI Taxonomy" id="305507"/>
    <lineage>
        <taxon>Bacteria</taxon>
        <taxon>Pseudomonadati</taxon>
        <taxon>Bacteroidota</taxon>
        <taxon>Cytophagia</taxon>
        <taxon>Cytophagales</taxon>
        <taxon>Cyclobacteriaceae</taxon>
        <taxon>Algoriphagus</taxon>
    </lineage>
</organism>
<feature type="transmembrane region" description="Helical" evidence="1">
    <location>
        <begin position="190"/>
        <end position="210"/>
    </location>
</feature>
<sequence>MNSTFSPKNILKTWIAFYIVVYAFPAPFSYIPFLYDFLLKYFVAIRDEFTILIAKAYLGQTDYVKPEMNGSGDTTFNYMELISFPVIALILAVFALVLFRKKPWITKLFSWSLIYARYYVGLILISYGVAKFMIGQFPSPSIYSLEQTFGESSPMGLAWRFFGYSDTYKIFMGLSEITAGLLLLFRRTTVLGALISVAVTTNIVLVNFSFDVPVKLMSSHLLLFSLLILLPSIKVLLDFFILQKPTRLATPGIPWRTKTQRRLWLAGKVLFAVLLPLSMIVGHFASQPMRTMYANEWDGAYTFSQNNLPDSTGVYWTQVMIDQNRMNVKTSGKNNHYYTIENTNEEGEIYFVRTANQEDPYLLKIRENSDGEYQLLVTLGEQQMDITATRKKKSDYFLMQRGFHWINEYSFNR</sequence>
<feature type="transmembrane region" description="Helical" evidence="1">
    <location>
        <begin position="111"/>
        <end position="130"/>
    </location>
</feature>
<keyword evidence="1" id="KW-0472">Membrane</keyword>
<keyword evidence="1" id="KW-0812">Transmembrane</keyword>
<dbReference type="AlphaFoldDB" id="A0A1I7BLP7"/>